<dbReference type="Pfam" id="PF18735">
    <property type="entry name" value="HEPN_RiboL-PSP"/>
    <property type="match status" value="1"/>
</dbReference>
<sequence>MVSGMRSALTLFKENIEQAKQLSSLYEYLLTKKFPLSFDDILRSQVVYTVSAFDKFMHDLIRIGMVEIFSGIRSKTPRYLSETISIEVCLDLESATILPKEYVFEQAVFNKLKSIAYQDPNKVAEGLSYIWNEKQKWKKIAINMSMNENEVKTKLKLIVSRRNAIVHEADIDPITGKKYLINRDDCDTITDFLNSCGQEIFNLVSLPE</sequence>
<protein>
    <recommendedName>
        <fullName evidence="1">RiboL-PSP-HEPN domain-containing protein</fullName>
    </recommendedName>
</protein>
<evidence type="ECO:0000313" key="3">
    <source>
        <dbReference type="EMBL" id="VFJ64421.1"/>
    </source>
</evidence>
<dbReference type="AlphaFoldDB" id="A0A450TZQ0"/>
<reference evidence="4" key="1">
    <citation type="submission" date="2019-02" db="EMBL/GenBank/DDBJ databases">
        <authorList>
            <person name="Gruber-Vodicka R. H."/>
            <person name="Seah K. B. B."/>
        </authorList>
    </citation>
    <scope>NUCLEOTIDE SEQUENCE</scope>
    <source>
        <strain evidence="3">BECK_BZ106</strain>
        <strain evidence="4">BECK_BZ131</strain>
        <strain evidence="2">BECK_BZ15</strain>
    </source>
</reference>
<evidence type="ECO:0000313" key="2">
    <source>
        <dbReference type="EMBL" id="VFJ50187.1"/>
    </source>
</evidence>
<gene>
    <name evidence="2" type="ORF">BECKFW1821A_GA0114235_102615</name>
    <name evidence="3" type="ORF">BECKFW1821B_GA0114236_10943</name>
    <name evidence="4" type="ORF">BECKFW1821C_GA0114237_10766</name>
</gene>
<name>A0A450TZQ0_9GAMM</name>
<accession>A0A450TZQ0</accession>
<dbReference type="InterPro" id="IPR041519">
    <property type="entry name" value="HEPN_RiboL-PSP"/>
</dbReference>
<dbReference type="EMBL" id="CAADFD010000094">
    <property type="protein sequence ID" value="VFJ64421.1"/>
    <property type="molecule type" value="Genomic_DNA"/>
</dbReference>
<feature type="domain" description="RiboL-PSP-HEPN" evidence="1">
    <location>
        <begin position="15"/>
        <end position="203"/>
    </location>
</feature>
<evidence type="ECO:0000259" key="1">
    <source>
        <dbReference type="Pfam" id="PF18735"/>
    </source>
</evidence>
<evidence type="ECO:0000313" key="4">
    <source>
        <dbReference type="EMBL" id="VFJ75451.1"/>
    </source>
</evidence>
<proteinExistence type="predicted"/>
<dbReference type="EMBL" id="CAADEW010000026">
    <property type="protein sequence ID" value="VFJ50187.1"/>
    <property type="molecule type" value="Genomic_DNA"/>
</dbReference>
<organism evidence="4">
    <name type="scientific">Candidatus Kentrum sp. FW</name>
    <dbReference type="NCBI Taxonomy" id="2126338"/>
    <lineage>
        <taxon>Bacteria</taxon>
        <taxon>Pseudomonadati</taxon>
        <taxon>Pseudomonadota</taxon>
        <taxon>Gammaproteobacteria</taxon>
        <taxon>Candidatus Kentrum</taxon>
    </lineage>
</organism>
<dbReference type="EMBL" id="CAADFE010000076">
    <property type="protein sequence ID" value="VFJ75451.1"/>
    <property type="molecule type" value="Genomic_DNA"/>
</dbReference>